<dbReference type="InterPro" id="IPR042257">
    <property type="entry name" value="DGOK_C"/>
</dbReference>
<dbReference type="InterPro" id="IPR007729">
    <property type="entry name" value="DGOK"/>
</dbReference>
<dbReference type="Proteomes" id="UP001595526">
    <property type="component" value="Unassembled WGS sequence"/>
</dbReference>
<dbReference type="InterPro" id="IPR042258">
    <property type="entry name" value="DGOK_N"/>
</dbReference>
<name>A0ABV7JMA7_9SPHI</name>
<evidence type="ECO:0000313" key="2">
    <source>
        <dbReference type="Proteomes" id="UP001595526"/>
    </source>
</evidence>
<protein>
    <submittedName>
        <fullName evidence="1">2-dehydro-3-deoxygalactonokinase</fullName>
    </submittedName>
</protein>
<reference evidence="2" key="1">
    <citation type="journal article" date="2019" name="Int. J. Syst. Evol. Microbiol.">
        <title>The Global Catalogue of Microorganisms (GCM) 10K type strain sequencing project: providing services to taxonomists for standard genome sequencing and annotation.</title>
        <authorList>
            <consortium name="The Broad Institute Genomics Platform"/>
            <consortium name="The Broad Institute Genome Sequencing Center for Infectious Disease"/>
            <person name="Wu L."/>
            <person name="Ma J."/>
        </authorList>
    </citation>
    <scope>NUCLEOTIDE SEQUENCE [LARGE SCALE GENOMIC DNA]</scope>
    <source>
        <strain evidence="2">KCTC 52416</strain>
    </source>
</reference>
<dbReference type="Gene3D" id="3.30.420.300">
    <property type="entry name" value="2-keto-3-deoxy-galactonokinase, substrate binding domain"/>
    <property type="match status" value="1"/>
</dbReference>
<evidence type="ECO:0000313" key="1">
    <source>
        <dbReference type="EMBL" id="MFC3197953.1"/>
    </source>
</evidence>
<organism evidence="1 2">
    <name type="scientific">Parapedobacter deserti</name>
    <dbReference type="NCBI Taxonomy" id="1912957"/>
    <lineage>
        <taxon>Bacteria</taxon>
        <taxon>Pseudomonadati</taxon>
        <taxon>Bacteroidota</taxon>
        <taxon>Sphingobacteriia</taxon>
        <taxon>Sphingobacteriales</taxon>
        <taxon>Sphingobacteriaceae</taxon>
        <taxon>Parapedobacter</taxon>
    </lineage>
</organism>
<sequence length="317" mass="34952">MEKFLSCDWGTSTFRLRLINADNLRVLAETTHESGIADTHRQWLLQPEGSLSRRACYTAVLKQRLDELSQRAGIALDDIPIVLSGMASSSMGMVELPYKSLPFDLDGSDLIVEALPNLDVSNPIFMVSGARTDHDVMRGEETKVLGCSAIVTENSDKQLLILPGTHPKHIIVIRRQAVELATYMTGEFFDLLSTHSVLSTSVEAGANFGDAEAQRWFSEGVEASRTSGMLKAAFKVRTNELLRQIPKTHNFYYLSGILIGSELQHITPAVPVYLIAGSMHRALYKKALQIIDVPIAGELDADLALIKGQRMILSRLS</sequence>
<accession>A0ABV7JMA7</accession>
<dbReference type="Pfam" id="PF05035">
    <property type="entry name" value="DGOK"/>
    <property type="match status" value="1"/>
</dbReference>
<dbReference type="EMBL" id="JBHRTA010000030">
    <property type="protein sequence ID" value="MFC3197953.1"/>
    <property type="molecule type" value="Genomic_DNA"/>
</dbReference>
<gene>
    <name evidence="1" type="ORF">ACFOET_10040</name>
</gene>
<dbReference type="Gene3D" id="3.30.420.310">
    <property type="entry name" value="2-keto-3-deoxy-galactonokinase, C-terminal domain"/>
    <property type="match status" value="1"/>
</dbReference>
<dbReference type="RefSeq" id="WP_379022136.1">
    <property type="nucleotide sequence ID" value="NZ_JBHRTA010000030.1"/>
</dbReference>
<proteinExistence type="predicted"/>
<keyword evidence="2" id="KW-1185">Reference proteome</keyword>
<comment type="caution">
    <text evidence="1">The sequence shown here is derived from an EMBL/GenBank/DDBJ whole genome shotgun (WGS) entry which is preliminary data.</text>
</comment>